<keyword evidence="1" id="KW-0472">Membrane</keyword>
<name>A0A1I1M1T0_9ACTN</name>
<evidence type="ECO:0000313" key="3">
    <source>
        <dbReference type="Proteomes" id="UP000199207"/>
    </source>
</evidence>
<evidence type="ECO:0000256" key="1">
    <source>
        <dbReference type="SAM" id="Phobius"/>
    </source>
</evidence>
<feature type="transmembrane region" description="Helical" evidence="1">
    <location>
        <begin position="46"/>
        <end position="65"/>
    </location>
</feature>
<sequence>MNSRQRFRSASGGSGLVGYSLLSGLAATAVGAAASLLVGGGTVLRIAVWLAVLALVALAGAWWWVRDPVTARRRTLGLVARSAGREALPGGPGRRRR</sequence>
<dbReference type="Proteomes" id="UP000199207">
    <property type="component" value="Unassembled WGS sequence"/>
</dbReference>
<gene>
    <name evidence="2" type="ORF">SAMN05421773_10652</name>
</gene>
<dbReference type="AlphaFoldDB" id="A0A1I1M1T0"/>
<reference evidence="2 3" key="1">
    <citation type="submission" date="2016-10" db="EMBL/GenBank/DDBJ databases">
        <authorList>
            <person name="de Groot N.N."/>
        </authorList>
    </citation>
    <scope>NUCLEOTIDE SEQUENCE [LARGE SCALE GENOMIC DNA]</scope>
    <source>
        <strain evidence="2 3">CGMCC 4.5739</strain>
    </source>
</reference>
<protein>
    <submittedName>
        <fullName evidence="2">Uncharacterized protein</fullName>
    </submittedName>
</protein>
<evidence type="ECO:0000313" key="2">
    <source>
        <dbReference type="EMBL" id="SFC79036.1"/>
    </source>
</evidence>
<keyword evidence="1" id="KW-0812">Transmembrane</keyword>
<organism evidence="2 3">
    <name type="scientific">Streptomyces aidingensis</name>
    <dbReference type="NCBI Taxonomy" id="910347"/>
    <lineage>
        <taxon>Bacteria</taxon>
        <taxon>Bacillati</taxon>
        <taxon>Actinomycetota</taxon>
        <taxon>Actinomycetes</taxon>
        <taxon>Kitasatosporales</taxon>
        <taxon>Streptomycetaceae</taxon>
        <taxon>Streptomyces</taxon>
    </lineage>
</organism>
<accession>A0A1I1M1T0</accession>
<feature type="transmembrane region" description="Helical" evidence="1">
    <location>
        <begin position="21"/>
        <end position="40"/>
    </location>
</feature>
<keyword evidence="3" id="KW-1185">Reference proteome</keyword>
<dbReference type="EMBL" id="FOLM01000006">
    <property type="protein sequence ID" value="SFC79036.1"/>
    <property type="molecule type" value="Genomic_DNA"/>
</dbReference>
<proteinExistence type="predicted"/>
<keyword evidence="1" id="KW-1133">Transmembrane helix</keyword>